<evidence type="ECO:0000313" key="3">
    <source>
        <dbReference type="Proteomes" id="UP001153328"/>
    </source>
</evidence>
<dbReference type="RefSeq" id="WP_205043943.1">
    <property type="nucleotide sequence ID" value="NZ_CAJVAX010000019.1"/>
</dbReference>
<dbReference type="InterPro" id="IPR049244">
    <property type="entry name" value="DUF6879"/>
</dbReference>
<gene>
    <name evidence="2" type="ORF">SBRY_50073</name>
</gene>
<organism evidence="2 3">
    <name type="scientific">Actinacidiphila bryophytorum</name>
    <dbReference type="NCBI Taxonomy" id="1436133"/>
    <lineage>
        <taxon>Bacteria</taxon>
        <taxon>Bacillati</taxon>
        <taxon>Actinomycetota</taxon>
        <taxon>Actinomycetes</taxon>
        <taxon>Kitasatosporales</taxon>
        <taxon>Streptomycetaceae</taxon>
        <taxon>Actinacidiphila</taxon>
    </lineage>
</organism>
<feature type="domain" description="DUF6879" evidence="1">
    <location>
        <begin position="7"/>
        <end position="173"/>
    </location>
</feature>
<evidence type="ECO:0000313" key="2">
    <source>
        <dbReference type="EMBL" id="CAG7649345.1"/>
    </source>
</evidence>
<dbReference type="EMBL" id="CAJVAX010000019">
    <property type="protein sequence ID" value="CAG7649345.1"/>
    <property type="molecule type" value="Genomic_DNA"/>
</dbReference>
<proteinExistence type="predicted"/>
<name>A0A9W4H440_9ACTN</name>
<comment type="caution">
    <text evidence="2">The sequence shown here is derived from an EMBL/GenBank/DDBJ whole genome shotgun (WGS) entry which is preliminary data.</text>
</comment>
<evidence type="ECO:0000259" key="1">
    <source>
        <dbReference type="Pfam" id="PF21806"/>
    </source>
</evidence>
<protein>
    <recommendedName>
        <fullName evidence="1">DUF6879 domain-containing protein</fullName>
    </recommendedName>
</protein>
<keyword evidence="3" id="KW-1185">Reference proteome</keyword>
<dbReference type="Pfam" id="PF21806">
    <property type="entry name" value="DUF6879"/>
    <property type="match status" value="1"/>
</dbReference>
<sequence>MSQSLSSFADLLRAVERSAVHLELRDAYDMGNETAGFEAWKRGHRLDPADRASWWRPWLDLVQEVTSKGVQVQRARVVTEPPSEYIRYEHSFTFTNVAAGEEVRWLPRSSAAGIALPEHDFWLFDGRLVQFNVFDEAGRWIRTDQTEEPAAVAGCVKAFDEVWDRAISHEKYSV</sequence>
<dbReference type="AlphaFoldDB" id="A0A9W4H440"/>
<reference evidence="2" key="1">
    <citation type="submission" date="2021-06" db="EMBL/GenBank/DDBJ databases">
        <authorList>
            <person name="Arsene-Ploetze F."/>
        </authorList>
    </citation>
    <scope>NUCLEOTIDE SEQUENCE</scope>
    <source>
        <strain evidence="2">SBRY1</strain>
    </source>
</reference>
<dbReference type="Proteomes" id="UP001153328">
    <property type="component" value="Unassembled WGS sequence"/>
</dbReference>
<accession>A0A9W4H440</accession>